<organism evidence="2 3">
    <name type="scientific">Ureibacillus yapensis</name>
    <dbReference type="NCBI Taxonomy" id="2304605"/>
    <lineage>
        <taxon>Bacteria</taxon>
        <taxon>Bacillati</taxon>
        <taxon>Bacillota</taxon>
        <taxon>Bacilli</taxon>
        <taxon>Bacillales</taxon>
        <taxon>Caryophanaceae</taxon>
        <taxon>Ureibacillus</taxon>
    </lineage>
</organism>
<accession>A0A396SGI1</accession>
<evidence type="ECO:0000313" key="3">
    <source>
        <dbReference type="Proteomes" id="UP000265692"/>
    </source>
</evidence>
<dbReference type="EMBL" id="QWEI01000001">
    <property type="protein sequence ID" value="RHW39388.1"/>
    <property type="molecule type" value="Genomic_DNA"/>
</dbReference>
<dbReference type="Proteomes" id="UP000265692">
    <property type="component" value="Unassembled WGS sequence"/>
</dbReference>
<dbReference type="PANTHER" id="PTHR42951:SF22">
    <property type="entry name" value="METALLO BETA-LACTAMASE SUPERFAMILY LIPOPROTEIN"/>
    <property type="match status" value="1"/>
</dbReference>
<dbReference type="SMART" id="SM00849">
    <property type="entry name" value="Lactamase_B"/>
    <property type="match status" value="1"/>
</dbReference>
<dbReference type="Pfam" id="PF00753">
    <property type="entry name" value="Lactamase_B"/>
    <property type="match status" value="1"/>
</dbReference>
<reference evidence="2 3" key="1">
    <citation type="submission" date="2018-08" db="EMBL/GenBank/DDBJ databases">
        <title>Lysinibacillus sp. YLB-03 draft genome sequence.</title>
        <authorList>
            <person name="Yu L."/>
        </authorList>
    </citation>
    <scope>NUCLEOTIDE SEQUENCE [LARGE SCALE GENOMIC DNA]</scope>
    <source>
        <strain evidence="2 3">YLB-03</strain>
    </source>
</reference>
<sequence length="317" mass="34993">MQMENSVRVIPIECKFGPVSAFAYYIDAPEPAIIDTGVNASAAADIEPVLAEHGIKIEDIRWILLTHGHVDHLGGAYAVWEKTGQRAKVAIPKKEARLLRNRDEQILDYKALQGQYIHDASIQQKHIAILKGDIGDNLEPALELVEGDTIDLGGGIILKVIETPGHSIGSVTFLLEELGWAFAADAVQMYGGLGGLPTIENPIRYRGSLQKLLDIRPKRLYLGHPFRNKQGELQNAQIEGDETSAVLQASLDMDAKLQDIVKRHWKDGAPNDQHELYGPFASVAEEIGYTGDPRNLPCAFFVTMNGYKEELFGGRYI</sequence>
<proteinExistence type="predicted"/>
<keyword evidence="3" id="KW-1185">Reference proteome</keyword>
<dbReference type="InterPro" id="IPR036866">
    <property type="entry name" value="RibonucZ/Hydroxyglut_hydro"/>
</dbReference>
<gene>
    <name evidence="2" type="ORF">D1B33_00655</name>
</gene>
<keyword evidence="2" id="KW-0378">Hydrolase</keyword>
<dbReference type="GO" id="GO:0016787">
    <property type="term" value="F:hydrolase activity"/>
    <property type="evidence" value="ECO:0007669"/>
    <property type="project" value="UniProtKB-KW"/>
</dbReference>
<dbReference type="InterPro" id="IPR001279">
    <property type="entry name" value="Metallo-B-lactamas"/>
</dbReference>
<dbReference type="PANTHER" id="PTHR42951">
    <property type="entry name" value="METALLO-BETA-LACTAMASE DOMAIN-CONTAINING"/>
    <property type="match status" value="1"/>
</dbReference>
<evidence type="ECO:0000259" key="1">
    <source>
        <dbReference type="SMART" id="SM00849"/>
    </source>
</evidence>
<protein>
    <submittedName>
        <fullName evidence="2">MBL fold metallo-hydrolase</fullName>
    </submittedName>
</protein>
<dbReference type="SUPFAM" id="SSF56281">
    <property type="entry name" value="Metallo-hydrolase/oxidoreductase"/>
    <property type="match status" value="1"/>
</dbReference>
<feature type="domain" description="Metallo-beta-lactamase" evidence="1">
    <location>
        <begin position="20"/>
        <end position="224"/>
    </location>
</feature>
<name>A0A396SGI1_9BACL</name>
<dbReference type="Gene3D" id="3.60.15.10">
    <property type="entry name" value="Ribonuclease Z/Hydroxyacylglutathione hydrolase-like"/>
    <property type="match status" value="1"/>
</dbReference>
<dbReference type="InterPro" id="IPR050855">
    <property type="entry name" value="NDM-1-like"/>
</dbReference>
<comment type="caution">
    <text evidence="2">The sequence shown here is derived from an EMBL/GenBank/DDBJ whole genome shotgun (WGS) entry which is preliminary data.</text>
</comment>
<dbReference type="AlphaFoldDB" id="A0A396SGI1"/>
<evidence type="ECO:0000313" key="2">
    <source>
        <dbReference type="EMBL" id="RHW39388.1"/>
    </source>
</evidence>